<dbReference type="Gene3D" id="3.20.20.150">
    <property type="entry name" value="Divalent-metal-dependent TIM barrel enzymes"/>
    <property type="match status" value="1"/>
</dbReference>
<dbReference type="PANTHER" id="PTHR12110:SF53">
    <property type="entry name" value="BLR5974 PROTEIN"/>
    <property type="match status" value="1"/>
</dbReference>
<accession>A0A7C9BGL5</accession>
<dbReference type="SUPFAM" id="SSF51658">
    <property type="entry name" value="Xylose isomerase-like"/>
    <property type="match status" value="1"/>
</dbReference>
<dbReference type="InterPro" id="IPR006311">
    <property type="entry name" value="TAT_signal"/>
</dbReference>
<evidence type="ECO:0000313" key="2">
    <source>
        <dbReference type="Proteomes" id="UP000479293"/>
    </source>
</evidence>
<sequence length="164" mass="18207">MKTDYRRKFLKNIFMGGAALSLAPKMIAGPRAYAGVGKSHLKLSCNIYSFNDPLRKSEMTLEEVFKFCSDIGFAAVDPTGYYFPGYPAVPADEYVYEIKKKAFLMGLDISGTGVRTDFSNPDAGKRAADVELVRQWVEVAAKMDAPVLRVFAGKGYLRETQKPK</sequence>
<dbReference type="RefSeq" id="WP_152762343.1">
    <property type="nucleotide sequence ID" value="NZ_WHLY01000002.1"/>
</dbReference>
<name>A0A7C9BGL5_9BACT</name>
<comment type="caution">
    <text evidence="1">The sequence shown here is derived from an EMBL/GenBank/DDBJ whole genome shotgun (WGS) entry which is preliminary data.</text>
</comment>
<gene>
    <name evidence="1" type="ORF">GBK04_18885</name>
</gene>
<dbReference type="EMBL" id="WHLY01000002">
    <property type="protein sequence ID" value="MPR35360.1"/>
    <property type="molecule type" value="Genomic_DNA"/>
</dbReference>
<dbReference type="InterPro" id="IPR036237">
    <property type="entry name" value="Xyl_isomerase-like_sf"/>
</dbReference>
<keyword evidence="2" id="KW-1185">Reference proteome</keyword>
<dbReference type="PROSITE" id="PS51318">
    <property type="entry name" value="TAT"/>
    <property type="match status" value="1"/>
</dbReference>
<reference evidence="1 2" key="1">
    <citation type="submission" date="2019-10" db="EMBL/GenBank/DDBJ databases">
        <title>Draft Genome Sequence of Cytophagaceae sp. SJW1-29.</title>
        <authorList>
            <person name="Choi A."/>
        </authorList>
    </citation>
    <scope>NUCLEOTIDE SEQUENCE [LARGE SCALE GENOMIC DNA]</scope>
    <source>
        <strain evidence="1 2">SJW1-29</strain>
    </source>
</reference>
<proteinExistence type="predicted"/>
<dbReference type="Proteomes" id="UP000479293">
    <property type="component" value="Unassembled WGS sequence"/>
</dbReference>
<dbReference type="AlphaFoldDB" id="A0A7C9BGL5"/>
<dbReference type="InterPro" id="IPR050312">
    <property type="entry name" value="IolE/XylAMocC-like"/>
</dbReference>
<protein>
    <submittedName>
        <fullName evidence="1">TIM barrel protein</fullName>
    </submittedName>
</protein>
<evidence type="ECO:0000313" key="1">
    <source>
        <dbReference type="EMBL" id="MPR35360.1"/>
    </source>
</evidence>
<dbReference type="PANTHER" id="PTHR12110">
    <property type="entry name" value="HYDROXYPYRUVATE ISOMERASE"/>
    <property type="match status" value="1"/>
</dbReference>
<organism evidence="1 2">
    <name type="scientific">Salmonirosea aquatica</name>
    <dbReference type="NCBI Taxonomy" id="2654236"/>
    <lineage>
        <taxon>Bacteria</taxon>
        <taxon>Pseudomonadati</taxon>
        <taxon>Bacteroidota</taxon>
        <taxon>Cytophagia</taxon>
        <taxon>Cytophagales</taxon>
        <taxon>Spirosomataceae</taxon>
        <taxon>Salmonirosea</taxon>
    </lineage>
</organism>